<dbReference type="UniPathway" id="UPA00275">
    <property type="reaction ID" value="UER00399"/>
</dbReference>
<evidence type="ECO:0000256" key="7">
    <source>
        <dbReference type="ARBA" id="ARBA00008976"/>
    </source>
</evidence>
<dbReference type="EC" id="3.5.4.25" evidence="20"/>
<feature type="binding site" evidence="21">
    <location>
        <position position="30"/>
    </location>
    <ligand>
        <name>Mg(2+)</name>
        <dbReference type="ChEBI" id="CHEBI:18420"/>
        <label>2</label>
    </ligand>
</feature>
<dbReference type="Pfam" id="PF00926">
    <property type="entry name" value="DHBP_synthase"/>
    <property type="match status" value="1"/>
</dbReference>
<keyword evidence="15 21" id="KW-0464">Manganese</keyword>
<feature type="binding site" evidence="20">
    <location>
        <position position="278"/>
    </location>
    <ligand>
        <name>GTP</name>
        <dbReference type="ChEBI" id="CHEBI:37565"/>
    </ligand>
</feature>
<dbReference type="GO" id="GO:0030145">
    <property type="term" value="F:manganese ion binding"/>
    <property type="evidence" value="ECO:0007669"/>
    <property type="project" value="UniProtKB-UniRule"/>
</dbReference>
<gene>
    <name evidence="23" type="primary">ribBA</name>
    <name evidence="20" type="synonym">ribA</name>
    <name evidence="21" type="synonym">ribB</name>
    <name evidence="23" type="ORF">AQUSIP_23610</name>
</gene>
<evidence type="ECO:0000256" key="12">
    <source>
        <dbReference type="ARBA" id="ARBA00022833"/>
    </source>
</evidence>
<keyword evidence="13 21" id="KW-0460">Magnesium</keyword>
<keyword evidence="16 21" id="KW-0456">Lyase</keyword>
<dbReference type="CDD" id="cd00641">
    <property type="entry name" value="GTP_cyclohydro2"/>
    <property type="match status" value="1"/>
</dbReference>
<dbReference type="OrthoDB" id="9793111at2"/>
<evidence type="ECO:0000256" key="16">
    <source>
        <dbReference type="ARBA" id="ARBA00023239"/>
    </source>
</evidence>
<comment type="similarity">
    <text evidence="6">In the N-terminal section; belongs to the DHBP synthase family.</text>
</comment>
<dbReference type="SUPFAM" id="SSF55821">
    <property type="entry name" value="YrdC/RibB"/>
    <property type="match status" value="1"/>
</dbReference>
<feature type="domain" description="GTP cyclohydrolase II" evidence="22">
    <location>
        <begin position="220"/>
        <end position="376"/>
    </location>
</feature>
<keyword evidence="12 20" id="KW-0862">Zinc</keyword>
<evidence type="ECO:0000256" key="15">
    <source>
        <dbReference type="ARBA" id="ARBA00023211"/>
    </source>
</evidence>
<comment type="cofactor">
    <cofactor evidence="20">
        <name>Zn(2+)</name>
        <dbReference type="ChEBI" id="CHEBI:29105"/>
    </cofactor>
    <text evidence="20">Binds 1 zinc ion per subunit.</text>
</comment>
<evidence type="ECO:0000256" key="4">
    <source>
        <dbReference type="ARBA" id="ARBA00004853"/>
    </source>
</evidence>
<dbReference type="GO" id="GO:0009231">
    <property type="term" value="P:riboflavin biosynthetic process"/>
    <property type="evidence" value="ECO:0007669"/>
    <property type="project" value="UniProtKB-UniRule"/>
</dbReference>
<dbReference type="GO" id="GO:0008686">
    <property type="term" value="F:3,4-dihydroxy-2-butanone-4-phosphate synthase activity"/>
    <property type="evidence" value="ECO:0007669"/>
    <property type="project" value="UniProtKB-UniRule"/>
</dbReference>
<dbReference type="GO" id="GO:0005525">
    <property type="term" value="F:GTP binding"/>
    <property type="evidence" value="ECO:0007669"/>
    <property type="project" value="UniProtKB-KW"/>
</dbReference>
<feature type="binding site" evidence="21">
    <location>
        <position position="34"/>
    </location>
    <ligand>
        <name>D-ribulose 5-phosphate</name>
        <dbReference type="ChEBI" id="CHEBI:58121"/>
    </ligand>
</feature>
<dbReference type="GO" id="GO:0005829">
    <property type="term" value="C:cytosol"/>
    <property type="evidence" value="ECO:0007669"/>
    <property type="project" value="TreeGrafter"/>
</dbReference>
<dbReference type="GO" id="GO:0000287">
    <property type="term" value="F:magnesium ion binding"/>
    <property type="evidence" value="ECO:0007669"/>
    <property type="project" value="UniProtKB-UniRule"/>
</dbReference>
<dbReference type="Gene3D" id="3.90.870.10">
    <property type="entry name" value="DHBP synthase"/>
    <property type="match status" value="1"/>
</dbReference>
<comment type="cofactor">
    <cofactor evidence="21">
        <name>Mg(2+)</name>
        <dbReference type="ChEBI" id="CHEBI:18420"/>
    </cofactor>
    <cofactor evidence="21">
        <name>Mn(2+)</name>
        <dbReference type="ChEBI" id="CHEBI:29035"/>
    </cofactor>
    <text evidence="21">Binds 2 divalent metal cations per subunit. Magnesium or manganese.</text>
</comment>
<evidence type="ECO:0000313" key="24">
    <source>
        <dbReference type="Proteomes" id="UP000324194"/>
    </source>
</evidence>
<dbReference type="FunFam" id="3.40.50.10990:FF:000001">
    <property type="entry name" value="Riboflavin biosynthesis protein RibBA"/>
    <property type="match status" value="1"/>
</dbReference>
<dbReference type="PANTHER" id="PTHR21327:SF18">
    <property type="entry name" value="3,4-DIHYDROXY-2-BUTANONE 4-PHOSPHATE SYNTHASE"/>
    <property type="match status" value="1"/>
</dbReference>
<dbReference type="GO" id="GO:0003935">
    <property type="term" value="F:GTP cyclohydrolase II activity"/>
    <property type="evidence" value="ECO:0007669"/>
    <property type="project" value="UniProtKB-UniRule"/>
</dbReference>
<comment type="cofactor">
    <cofactor evidence="2">
        <name>Mn(2+)</name>
        <dbReference type="ChEBI" id="CHEBI:29035"/>
    </cofactor>
</comment>
<dbReference type="NCBIfam" id="TIGR00506">
    <property type="entry name" value="ribB"/>
    <property type="match status" value="1"/>
</dbReference>
<feature type="binding site" evidence="21">
    <location>
        <position position="30"/>
    </location>
    <ligand>
        <name>Mg(2+)</name>
        <dbReference type="ChEBI" id="CHEBI:18420"/>
        <label>1</label>
    </ligand>
</feature>
<evidence type="ECO:0000256" key="1">
    <source>
        <dbReference type="ARBA" id="ARBA00000141"/>
    </source>
</evidence>
<dbReference type="Proteomes" id="UP000324194">
    <property type="component" value="Chromosome 2"/>
</dbReference>
<feature type="active site" description="Nucleophile" evidence="20">
    <location>
        <position position="335"/>
    </location>
</feature>
<reference evidence="23 24" key="1">
    <citation type="submission" date="2019-08" db="EMBL/GenBank/DDBJ databases">
        <authorList>
            <person name="Guy L."/>
        </authorList>
    </citation>
    <scope>NUCLEOTIDE SEQUENCE [LARGE SCALE GENOMIC DNA]</scope>
    <source>
        <strain evidence="23 24">SGT-108</strain>
    </source>
</reference>
<evidence type="ECO:0000259" key="22">
    <source>
        <dbReference type="Pfam" id="PF00925"/>
    </source>
</evidence>
<evidence type="ECO:0000256" key="10">
    <source>
        <dbReference type="ARBA" id="ARBA00022741"/>
    </source>
</evidence>
<dbReference type="InterPro" id="IPR032677">
    <property type="entry name" value="GTP_cyclohydro_II"/>
</dbReference>
<feature type="binding site" evidence="20">
    <location>
        <position position="275"/>
    </location>
    <ligand>
        <name>Zn(2+)</name>
        <dbReference type="ChEBI" id="CHEBI:29105"/>
        <note>catalytic</note>
    </ligand>
</feature>
<keyword evidence="17" id="KW-0511">Multifunctional enzyme</keyword>
<evidence type="ECO:0000256" key="3">
    <source>
        <dbReference type="ARBA" id="ARBA00002284"/>
    </source>
</evidence>
<evidence type="ECO:0000256" key="2">
    <source>
        <dbReference type="ARBA" id="ARBA00001936"/>
    </source>
</evidence>
<dbReference type="InterPro" id="IPR036144">
    <property type="entry name" value="RibA-like_sf"/>
</dbReference>
<dbReference type="KEGG" id="asip:AQUSIP_23610"/>
<evidence type="ECO:0000256" key="13">
    <source>
        <dbReference type="ARBA" id="ARBA00022842"/>
    </source>
</evidence>
<comment type="similarity">
    <text evidence="20">Belongs to the GTP cyclohydrolase II family.</text>
</comment>
<dbReference type="GO" id="GO:0008270">
    <property type="term" value="F:zinc ion binding"/>
    <property type="evidence" value="ECO:0007669"/>
    <property type="project" value="UniProtKB-UniRule"/>
</dbReference>
<accession>A0A5E4PJ91</accession>
<dbReference type="Gene3D" id="3.40.50.10990">
    <property type="entry name" value="GTP cyclohydrolase II"/>
    <property type="match status" value="1"/>
</dbReference>
<comment type="pathway">
    <text evidence="4 20">Cofactor biosynthesis; riboflavin biosynthesis; 5-amino-6-(D-ribitylamino)uracil from GTP: step 1/4.</text>
</comment>
<evidence type="ECO:0000256" key="11">
    <source>
        <dbReference type="ARBA" id="ARBA00022801"/>
    </source>
</evidence>
<dbReference type="NCBIfam" id="NF001591">
    <property type="entry name" value="PRK00393.1"/>
    <property type="match status" value="1"/>
</dbReference>
<dbReference type="HAMAP" id="MF_00180">
    <property type="entry name" value="RibB"/>
    <property type="match status" value="1"/>
</dbReference>
<feature type="binding site" evidence="20">
    <location>
        <position position="262"/>
    </location>
    <ligand>
        <name>Zn(2+)</name>
        <dbReference type="ChEBI" id="CHEBI:29105"/>
        <note>catalytic</note>
    </ligand>
</feature>
<dbReference type="EMBL" id="LR699120">
    <property type="protein sequence ID" value="VVC77034.1"/>
    <property type="molecule type" value="Genomic_DNA"/>
</dbReference>
<feature type="site" description="Essential for catalytic activity" evidence="21">
    <location>
        <position position="130"/>
    </location>
</feature>
<evidence type="ECO:0000256" key="21">
    <source>
        <dbReference type="HAMAP-Rule" id="MF_00180"/>
    </source>
</evidence>
<feature type="active site" description="Proton acceptor" evidence="20">
    <location>
        <position position="333"/>
    </location>
</feature>
<comment type="catalytic activity">
    <reaction evidence="19 20">
        <text>GTP + 4 H2O = 2,5-diamino-6-hydroxy-4-(5-phosphoribosylamino)-pyrimidine + formate + 2 phosphate + 3 H(+)</text>
        <dbReference type="Rhea" id="RHEA:23704"/>
        <dbReference type="ChEBI" id="CHEBI:15377"/>
        <dbReference type="ChEBI" id="CHEBI:15378"/>
        <dbReference type="ChEBI" id="CHEBI:15740"/>
        <dbReference type="ChEBI" id="CHEBI:37565"/>
        <dbReference type="ChEBI" id="CHEBI:43474"/>
        <dbReference type="ChEBI" id="CHEBI:58614"/>
        <dbReference type="EC" id="3.5.4.25"/>
    </reaction>
</comment>
<keyword evidence="11 20" id="KW-0378">Hydrolase</keyword>
<feature type="binding site" evidence="20">
    <location>
        <position position="273"/>
    </location>
    <ligand>
        <name>Zn(2+)</name>
        <dbReference type="ChEBI" id="CHEBI:29105"/>
        <note>catalytic</note>
    </ligand>
</feature>
<comment type="similarity">
    <text evidence="7">In the C-terminal section; belongs to the GTP cyclohydrolase II family.</text>
</comment>
<organism evidence="23 24">
    <name type="scientific">Aquicella siphonis</name>
    <dbReference type="NCBI Taxonomy" id="254247"/>
    <lineage>
        <taxon>Bacteria</taxon>
        <taxon>Pseudomonadati</taxon>
        <taxon>Pseudomonadota</taxon>
        <taxon>Gammaproteobacteria</taxon>
        <taxon>Legionellales</taxon>
        <taxon>Coxiellaceae</taxon>
        <taxon>Aquicella</taxon>
    </lineage>
</organism>
<keyword evidence="24" id="KW-1185">Reference proteome</keyword>
<evidence type="ECO:0000256" key="8">
    <source>
        <dbReference type="ARBA" id="ARBA00022619"/>
    </source>
</evidence>
<evidence type="ECO:0000256" key="14">
    <source>
        <dbReference type="ARBA" id="ARBA00023134"/>
    </source>
</evidence>
<evidence type="ECO:0000256" key="18">
    <source>
        <dbReference type="ARBA" id="ARBA00043932"/>
    </source>
</evidence>
<keyword evidence="8 21" id="KW-0686">Riboflavin biosynthesis</keyword>
<dbReference type="NCBIfam" id="TIGR00505">
    <property type="entry name" value="ribA"/>
    <property type="match status" value="1"/>
</dbReference>
<dbReference type="RefSeq" id="WP_148340437.1">
    <property type="nucleotide sequence ID" value="NZ_LR699120.1"/>
</dbReference>
<feature type="binding site" evidence="20">
    <location>
        <begin position="299"/>
        <end position="301"/>
    </location>
    <ligand>
        <name>GTP</name>
        <dbReference type="ChEBI" id="CHEBI:37565"/>
    </ligand>
</feature>
<evidence type="ECO:0000256" key="19">
    <source>
        <dbReference type="ARBA" id="ARBA00049295"/>
    </source>
</evidence>
<dbReference type="InterPro" id="IPR000422">
    <property type="entry name" value="DHBP_synthase_RibB"/>
</dbReference>
<feature type="binding site" evidence="21">
    <location>
        <begin position="29"/>
        <end position="30"/>
    </location>
    <ligand>
        <name>D-ribulose 5-phosphate</name>
        <dbReference type="ChEBI" id="CHEBI:58121"/>
    </ligand>
</feature>
<name>A0A5E4PJ91_9COXI</name>
<evidence type="ECO:0000256" key="9">
    <source>
        <dbReference type="ARBA" id="ARBA00022723"/>
    </source>
</evidence>
<comment type="catalytic activity">
    <reaction evidence="1 21">
        <text>D-ribulose 5-phosphate = (2S)-2-hydroxy-3-oxobutyl phosphate + formate + H(+)</text>
        <dbReference type="Rhea" id="RHEA:18457"/>
        <dbReference type="ChEBI" id="CHEBI:15378"/>
        <dbReference type="ChEBI" id="CHEBI:15740"/>
        <dbReference type="ChEBI" id="CHEBI:58121"/>
        <dbReference type="ChEBI" id="CHEBI:58830"/>
        <dbReference type="EC" id="4.1.99.12"/>
    </reaction>
</comment>
<feature type="binding site" evidence="20">
    <location>
        <position position="321"/>
    </location>
    <ligand>
        <name>GTP</name>
        <dbReference type="ChEBI" id="CHEBI:37565"/>
    </ligand>
</feature>
<dbReference type="AlphaFoldDB" id="A0A5E4PJ91"/>
<dbReference type="InterPro" id="IPR000926">
    <property type="entry name" value="RibA"/>
</dbReference>
<keyword evidence="9 21" id="KW-0479">Metal-binding</keyword>
<comment type="function">
    <text evidence="3 21">Catalyzes the conversion of D-ribulose 5-phosphate to formate and 3,4-dihydroxy-2-butanone 4-phosphate.</text>
</comment>
<sequence length="406" mass="45592">MLSAIERVESALSDFKKGKMIILTDDSERENEGDLIIAAEHVTTESMNFMIRNGSGIVCVAMLATQLRQLDLPLMISHDQNTSMRGTPFTISVDAREGITTGVSAHDRTVTIKKMMESRAFAHDLVKPGHIFPLQAKDGGVFERQGHTEGAVDLARLSGCKPAAVLCEIMNPDGTMSKGDQLSAFANRHQLAILSIDDIMTYRIHHENLLAEEASASFLLDEYGNYQMSVYKEKYSGCEHVVLMNDSKPSQQPMLVRIHSSCFTGDLFASRRCDCNKQLRYSLQRISDEGGVLIYLNQEGRGIGLFNKIRAYALQEKGYDTVQANEKLGLPVDSRKYYIAANILKNLNINEIRLMTNNPGKVRDLKKYGIKHVERIHMPAFADQHNQFYLQTKKAKLNHDINMTMT</sequence>
<comment type="pathway">
    <text evidence="5 21">Cofactor biosynthesis; riboflavin biosynthesis; 2-hydroxy-3-oxobutyl phosphate from D-ribulose 5-phosphate: step 1/1.</text>
</comment>
<evidence type="ECO:0000256" key="6">
    <source>
        <dbReference type="ARBA" id="ARBA00005520"/>
    </source>
</evidence>
<feature type="binding site" evidence="21">
    <location>
        <position position="147"/>
    </location>
    <ligand>
        <name>Mg(2+)</name>
        <dbReference type="ChEBI" id="CHEBI:18420"/>
        <label>2</label>
    </ligand>
</feature>
<dbReference type="FunFam" id="3.90.870.10:FF:000001">
    <property type="entry name" value="Riboflavin biosynthesis protein RibBA"/>
    <property type="match status" value="1"/>
</dbReference>
<feature type="binding site" evidence="20">
    <location>
        <position position="356"/>
    </location>
    <ligand>
        <name>GTP</name>
        <dbReference type="ChEBI" id="CHEBI:37565"/>
    </ligand>
</feature>
<dbReference type="Pfam" id="PF00925">
    <property type="entry name" value="GTP_cyclohydro2"/>
    <property type="match status" value="1"/>
</dbReference>
<comment type="function">
    <text evidence="18 20">Catalyzes the conversion of GTP to 2,5-diamino-6-ribosylamino-4(3H)-pyrimidinone 5'-phosphate (DARP), formate and pyrophosphate.</text>
</comment>
<dbReference type="PIRSF" id="PIRSF001259">
    <property type="entry name" value="RibA"/>
    <property type="match status" value="1"/>
</dbReference>
<dbReference type="SUPFAM" id="SSF142695">
    <property type="entry name" value="RibA-like"/>
    <property type="match status" value="1"/>
</dbReference>
<comment type="subunit">
    <text evidence="21">Homodimer.</text>
</comment>
<evidence type="ECO:0000256" key="17">
    <source>
        <dbReference type="ARBA" id="ARBA00023268"/>
    </source>
</evidence>
<feature type="site" description="Essential for catalytic activity" evidence="21">
    <location>
        <position position="168"/>
    </location>
</feature>
<protein>
    <recommendedName>
        <fullName evidence="20 21">Multifunctional fusion protein</fullName>
    </recommendedName>
    <domain>
        <recommendedName>
            <fullName evidence="20">GTP cyclohydrolase-2</fullName>
            <ecNumber evidence="20">3.5.4.25</ecNumber>
        </recommendedName>
        <alternativeName>
            <fullName evidence="20">GTP cyclohydrolase II</fullName>
        </alternativeName>
    </domain>
    <domain>
        <recommendedName>
            <fullName evidence="21">3,4-dihydroxy-2-butanone 4-phosphate synthase</fullName>
            <shortName evidence="21">DHBP synthase</shortName>
            <ecNumber evidence="21">4.1.99.12</ecNumber>
        </recommendedName>
    </domain>
</protein>
<feature type="binding site" evidence="20">
    <location>
        <begin position="257"/>
        <end position="261"/>
    </location>
    <ligand>
        <name>GTP</name>
        <dbReference type="ChEBI" id="CHEBI:37565"/>
    </ligand>
</feature>
<evidence type="ECO:0000256" key="5">
    <source>
        <dbReference type="ARBA" id="ARBA00004904"/>
    </source>
</evidence>
<feature type="binding site" evidence="20">
    <location>
        <position position="361"/>
    </location>
    <ligand>
        <name>GTP</name>
        <dbReference type="ChEBI" id="CHEBI:37565"/>
    </ligand>
</feature>
<comment type="similarity">
    <text evidence="21">Belongs to the DHBP synthase family.</text>
</comment>
<dbReference type="HAMAP" id="MF_00179">
    <property type="entry name" value="RibA"/>
    <property type="match status" value="1"/>
</dbReference>
<dbReference type="PANTHER" id="PTHR21327">
    <property type="entry name" value="GTP CYCLOHYDROLASE II-RELATED"/>
    <property type="match status" value="1"/>
</dbReference>
<dbReference type="InterPro" id="IPR017945">
    <property type="entry name" value="DHBP_synth_RibB-like_a/b_dom"/>
</dbReference>
<dbReference type="EC" id="4.1.99.12" evidence="21"/>
<evidence type="ECO:0000313" key="23">
    <source>
        <dbReference type="EMBL" id="VVC77034.1"/>
    </source>
</evidence>
<keyword evidence="10 20" id="KW-0547">Nucleotide-binding</keyword>
<evidence type="ECO:0000256" key="20">
    <source>
        <dbReference type="HAMAP-Rule" id="MF_00179"/>
    </source>
</evidence>
<proteinExistence type="inferred from homology"/>
<keyword evidence="14 20" id="KW-0342">GTP-binding</keyword>
<feature type="binding site" evidence="21">
    <location>
        <begin position="144"/>
        <end position="148"/>
    </location>
    <ligand>
        <name>D-ribulose 5-phosphate</name>
        <dbReference type="ChEBI" id="CHEBI:58121"/>
    </ligand>
</feature>